<evidence type="ECO:0000256" key="4">
    <source>
        <dbReference type="ARBA" id="ARBA00022833"/>
    </source>
</evidence>
<dbReference type="InterPro" id="IPR052035">
    <property type="entry name" value="ZnF_BED_domain_contain"/>
</dbReference>
<evidence type="ECO:0000256" key="5">
    <source>
        <dbReference type="ARBA" id="ARBA00023242"/>
    </source>
</evidence>
<dbReference type="GO" id="GO:0005634">
    <property type="term" value="C:nucleus"/>
    <property type="evidence" value="ECO:0007669"/>
    <property type="project" value="UniProtKB-SubCell"/>
</dbReference>
<accession>A0A816B1B3</accession>
<dbReference type="SUPFAM" id="SSF53098">
    <property type="entry name" value="Ribonuclease H-like"/>
    <property type="match status" value="1"/>
</dbReference>
<comment type="caution">
    <text evidence="8">The sequence shown here is derived from an EMBL/GenBank/DDBJ whole genome shotgun (WGS) entry which is preliminary data.</text>
</comment>
<dbReference type="InterPro" id="IPR008906">
    <property type="entry name" value="HATC_C_dom"/>
</dbReference>
<dbReference type="GO" id="GO:0008270">
    <property type="term" value="F:zinc ion binding"/>
    <property type="evidence" value="ECO:0007669"/>
    <property type="project" value="UniProtKB-KW"/>
</dbReference>
<keyword evidence="3" id="KW-0863">Zinc-finger</keyword>
<dbReference type="Pfam" id="PF05699">
    <property type="entry name" value="Dimer_Tnp_hAT"/>
    <property type="match status" value="1"/>
</dbReference>
<proteinExistence type="predicted"/>
<protein>
    <recommendedName>
        <fullName evidence="7">HAT C-terminal dimerisation domain-containing protein</fullName>
    </recommendedName>
</protein>
<evidence type="ECO:0000256" key="1">
    <source>
        <dbReference type="ARBA" id="ARBA00004123"/>
    </source>
</evidence>
<dbReference type="PANTHER" id="PTHR46481">
    <property type="entry name" value="ZINC FINGER BED DOMAIN-CONTAINING PROTEIN 4"/>
    <property type="match status" value="1"/>
</dbReference>
<dbReference type="InterPro" id="IPR012337">
    <property type="entry name" value="RNaseH-like_sf"/>
</dbReference>
<keyword evidence="5" id="KW-0539">Nucleus</keyword>
<evidence type="ECO:0000259" key="7">
    <source>
        <dbReference type="Pfam" id="PF05699"/>
    </source>
</evidence>
<dbReference type="PANTHER" id="PTHR46481:SF10">
    <property type="entry name" value="ZINC FINGER BED DOMAIN-CONTAINING PROTEIN 39"/>
    <property type="match status" value="1"/>
</dbReference>
<keyword evidence="2" id="KW-0479">Metal-binding</keyword>
<evidence type="ECO:0000256" key="3">
    <source>
        <dbReference type="ARBA" id="ARBA00022771"/>
    </source>
</evidence>
<dbReference type="EMBL" id="CAJNOR010006782">
    <property type="protein sequence ID" value="CAF1603457.1"/>
    <property type="molecule type" value="Genomic_DNA"/>
</dbReference>
<evidence type="ECO:0000313" key="9">
    <source>
        <dbReference type="Proteomes" id="UP000663828"/>
    </source>
</evidence>
<dbReference type="AlphaFoldDB" id="A0A816B1B3"/>
<comment type="subcellular location">
    <subcellularLocation>
        <location evidence="1">Nucleus</location>
    </subcellularLocation>
</comment>
<keyword evidence="4" id="KW-0862">Zinc</keyword>
<feature type="domain" description="HAT C-terminal dimerisation" evidence="7">
    <location>
        <begin position="299"/>
        <end position="375"/>
    </location>
</feature>
<keyword evidence="9" id="KW-1185">Reference proteome</keyword>
<gene>
    <name evidence="8" type="ORF">XAT740_LOCUS47979</name>
</gene>
<dbReference type="Proteomes" id="UP000663828">
    <property type="component" value="Unassembled WGS sequence"/>
</dbReference>
<feature type="region of interest" description="Disordered" evidence="6">
    <location>
        <begin position="354"/>
        <end position="376"/>
    </location>
</feature>
<organism evidence="8 9">
    <name type="scientific">Adineta ricciae</name>
    <name type="common">Rotifer</name>
    <dbReference type="NCBI Taxonomy" id="249248"/>
    <lineage>
        <taxon>Eukaryota</taxon>
        <taxon>Metazoa</taxon>
        <taxon>Spiralia</taxon>
        <taxon>Gnathifera</taxon>
        <taxon>Rotifera</taxon>
        <taxon>Eurotatoria</taxon>
        <taxon>Bdelloidea</taxon>
        <taxon>Adinetida</taxon>
        <taxon>Adinetidae</taxon>
        <taxon>Adineta</taxon>
    </lineage>
</organism>
<evidence type="ECO:0000256" key="6">
    <source>
        <dbReference type="SAM" id="MobiDB-lite"/>
    </source>
</evidence>
<evidence type="ECO:0000313" key="8">
    <source>
        <dbReference type="EMBL" id="CAF1603457.1"/>
    </source>
</evidence>
<evidence type="ECO:0000256" key="2">
    <source>
        <dbReference type="ARBA" id="ARBA00022723"/>
    </source>
</evidence>
<dbReference type="GO" id="GO:0046983">
    <property type="term" value="F:protein dimerization activity"/>
    <property type="evidence" value="ECO:0007669"/>
    <property type="project" value="InterPro"/>
</dbReference>
<name>A0A816B1B3_ADIRI</name>
<reference evidence="8" key="1">
    <citation type="submission" date="2021-02" db="EMBL/GenBank/DDBJ databases">
        <authorList>
            <person name="Nowell W R."/>
        </authorList>
    </citation>
    <scope>NUCLEOTIDE SEQUENCE</scope>
</reference>
<sequence>MDSWTEGHTGIHFRGVFLHHIDQNNELYVFVLGCYPYDEGDQKAPTIRTFVEKCLEEYGLQLNSEKYVMSDNENKMKSAFNFQCKRIGCSSRYLNKQLEHAFTSETVDKQLVNCVEVQTLFTHVKALVTHTYSDTRFNGAFYMLNVFLMVFDELFPVINSTHLEEFASINKDLLQEICEFLIPFDTVFQELSETNRPTLHRVIPLRKYLLNCCEIQPDDHNGIRKLKIFLKRRIECSWILTDEHYLATIVHPKLKDFQTGSPSDREKAIRLSKAAIQNRAISQLISSSTSNLPPLCLQECEEYLNSTVINKNDEDDILEYWTNNKNQFPNIHAIARKVLAIPASNTEVERLFSHSKKTMTDKRTRLDPDRLNKLIS</sequence>